<gene>
    <name evidence="12" type="ORF">MNBD_IGNAVI01-1358</name>
</gene>
<dbReference type="InterPro" id="IPR045024">
    <property type="entry name" value="NDH-2"/>
</dbReference>
<dbReference type="PRINTS" id="PR00411">
    <property type="entry name" value="PNDRDTASEI"/>
</dbReference>
<dbReference type="Gene3D" id="3.50.50.100">
    <property type="match status" value="1"/>
</dbReference>
<evidence type="ECO:0000256" key="1">
    <source>
        <dbReference type="ARBA" id="ARBA00005272"/>
    </source>
</evidence>
<dbReference type="EMBL" id="UOGD01000057">
    <property type="protein sequence ID" value="VAX16658.1"/>
    <property type="molecule type" value="Genomic_DNA"/>
</dbReference>
<protein>
    <recommendedName>
        <fullName evidence="2">NADH:ubiquinone reductase (non-electrogenic)</fullName>
        <ecNumber evidence="2">1.6.5.9</ecNumber>
    </recommendedName>
</protein>
<dbReference type="Pfam" id="PF07992">
    <property type="entry name" value="Pyr_redox_2"/>
    <property type="match status" value="1"/>
</dbReference>
<reference evidence="12" key="1">
    <citation type="submission" date="2018-06" db="EMBL/GenBank/DDBJ databases">
        <authorList>
            <person name="Zhirakovskaya E."/>
        </authorList>
    </citation>
    <scope>NUCLEOTIDE SEQUENCE</scope>
</reference>
<evidence type="ECO:0000256" key="2">
    <source>
        <dbReference type="ARBA" id="ARBA00012637"/>
    </source>
</evidence>
<dbReference type="GO" id="GO:0050136">
    <property type="term" value="F:NADH dehydrogenase (quinone) (non-electrogenic) activity"/>
    <property type="evidence" value="ECO:0007669"/>
    <property type="project" value="UniProtKB-EC"/>
</dbReference>
<evidence type="ECO:0000259" key="10">
    <source>
        <dbReference type="Pfam" id="PF07992"/>
    </source>
</evidence>
<feature type="domain" description="FAD/NAD(P)-binding" evidence="10">
    <location>
        <begin position="7"/>
        <end position="333"/>
    </location>
</feature>
<evidence type="ECO:0000256" key="7">
    <source>
        <dbReference type="ARBA" id="ARBA00023027"/>
    </source>
</evidence>
<dbReference type="EC" id="1.6.5.9" evidence="2"/>
<feature type="domain" description="External alternative NADH-ubiquinone oxidoreductase-like C-terminal" evidence="11">
    <location>
        <begin position="357"/>
        <end position="415"/>
    </location>
</feature>
<keyword evidence="4" id="KW-0274">FAD</keyword>
<keyword evidence="3" id="KW-0285">Flavoprotein</keyword>
<evidence type="ECO:0000256" key="6">
    <source>
        <dbReference type="ARBA" id="ARBA00023002"/>
    </source>
</evidence>
<dbReference type="InterPro" id="IPR023753">
    <property type="entry name" value="FAD/NAD-binding_dom"/>
</dbReference>
<keyword evidence="9" id="KW-0812">Transmembrane</keyword>
<dbReference type="PANTHER" id="PTHR43706">
    <property type="entry name" value="NADH DEHYDROGENASE"/>
    <property type="match status" value="1"/>
</dbReference>
<dbReference type="PRINTS" id="PR00368">
    <property type="entry name" value="FADPNR"/>
</dbReference>
<dbReference type="AlphaFoldDB" id="A0A3B1BYU7"/>
<evidence type="ECO:0000256" key="9">
    <source>
        <dbReference type="SAM" id="Phobius"/>
    </source>
</evidence>
<evidence type="ECO:0000256" key="8">
    <source>
        <dbReference type="ARBA" id="ARBA00047599"/>
    </source>
</evidence>
<dbReference type="SUPFAM" id="SSF51905">
    <property type="entry name" value="FAD/NAD(P)-binding domain"/>
    <property type="match status" value="1"/>
</dbReference>
<accession>A0A3B1BYU7</accession>
<comment type="similarity">
    <text evidence="1">Belongs to the NADH dehydrogenase family.</text>
</comment>
<keyword evidence="5" id="KW-0809">Transit peptide</keyword>
<dbReference type="Pfam" id="PF22366">
    <property type="entry name" value="NDH2_C"/>
    <property type="match status" value="1"/>
</dbReference>
<dbReference type="InterPro" id="IPR054585">
    <property type="entry name" value="NDH2-like_C"/>
</dbReference>
<evidence type="ECO:0000256" key="4">
    <source>
        <dbReference type="ARBA" id="ARBA00022827"/>
    </source>
</evidence>
<sequence length="425" mass="48140">MNRNKNHIIIIGAGFGGLYAAKKLLKGNNDLHITIIDKRNFHLFQPLLYQVAAAQLSPEDIAYPVRTIFEKHKNVTVLKEKVSSVDLDKKCINVECGDLYYDKLIISVGVMPDYFGNENWREAAPPLKTLEDALKIRGKVLNVFERAESEMLHPCDEYPLNFVIIGGGPTGIELSGALAELRKYTLKNEFRRIRPERAKIYLVEAGKTILPGFPEKLINSAQDSLSDLGITVKTNSFVTNIENDKVEIKSNGSTEIIHSKVVLWAAGVKAKFKTSILSANENIEFDKKGRVMVSKDLTIPKYENVYVIGDFSNFIDENGNSLPGIAPVAMQQGTYAAKHIIAKLKNKKIQPFKYFDKGKLAVIGRNAAIADFRNFQVSGFFAWILWVFVHIGYLVGFNNRLQVMMKWAWDYFNKRQTSRIMYYKD</sequence>
<evidence type="ECO:0000259" key="11">
    <source>
        <dbReference type="Pfam" id="PF22366"/>
    </source>
</evidence>
<dbReference type="PANTHER" id="PTHR43706:SF47">
    <property type="entry name" value="EXTERNAL NADH-UBIQUINONE OXIDOREDUCTASE 1, MITOCHONDRIAL-RELATED"/>
    <property type="match status" value="1"/>
</dbReference>
<keyword evidence="7" id="KW-0520">NAD</keyword>
<proteinExistence type="inferred from homology"/>
<keyword evidence="9" id="KW-1133">Transmembrane helix</keyword>
<dbReference type="InterPro" id="IPR036188">
    <property type="entry name" value="FAD/NAD-bd_sf"/>
</dbReference>
<keyword evidence="9" id="KW-0472">Membrane</keyword>
<keyword evidence="6 12" id="KW-0560">Oxidoreductase</keyword>
<evidence type="ECO:0000256" key="3">
    <source>
        <dbReference type="ARBA" id="ARBA00022630"/>
    </source>
</evidence>
<feature type="transmembrane region" description="Helical" evidence="9">
    <location>
        <begin position="380"/>
        <end position="397"/>
    </location>
</feature>
<name>A0A3B1BYU7_9ZZZZ</name>
<evidence type="ECO:0000313" key="12">
    <source>
        <dbReference type="EMBL" id="VAX16658.1"/>
    </source>
</evidence>
<comment type="catalytic activity">
    <reaction evidence="8">
        <text>a quinone + NADH + H(+) = a quinol + NAD(+)</text>
        <dbReference type="Rhea" id="RHEA:46160"/>
        <dbReference type="ChEBI" id="CHEBI:15378"/>
        <dbReference type="ChEBI" id="CHEBI:24646"/>
        <dbReference type="ChEBI" id="CHEBI:57540"/>
        <dbReference type="ChEBI" id="CHEBI:57945"/>
        <dbReference type="ChEBI" id="CHEBI:132124"/>
        <dbReference type="EC" id="1.6.5.9"/>
    </reaction>
</comment>
<organism evidence="12">
    <name type="scientific">hydrothermal vent metagenome</name>
    <dbReference type="NCBI Taxonomy" id="652676"/>
    <lineage>
        <taxon>unclassified sequences</taxon>
        <taxon>metagenomes</taxon>
        <taxon>ecological metagenomes</taxon>
    </lineage>
</organism>
<evidence type="ECO:0000256" key="5">
    <source>
        <dbReference type="ARBA" id="ARBA00022946"/>
    </source>
</evidence>
<dbReference type="GO" id="GO:0005739">
    <property type="term" value="C:mitochondrion"/>
    <property type="evidence" value="ECO:0007669"/>
    <property type="project" value="UniProtKB-ARBA"/>
</dbReference>